<accession>A0ACC1M4C0</accession>
<feature type="non-terminal residue" evidence="1">
    <location>
        <position position="807"/>
    </location>
</feature>
<protein>
    <submittedName>
        <fullName evidence="1">NADP-dependent glutamate dehydrogenase</fullName>
        <ecNumber evidence="1">1.4.1.4</ecNumber>
    </submittedName>
</protein>
<dbReference type="EMBL" id="JANBVB010000480">
    <property type="protein sequence ID" value="KAJ2893908.1"/>
    <property type="molecule type" value="Genomic_DNA"/>
</dbReference>
<dbReference type="Proteomes" id="UP001139981">
    <property type="component" value="Unassembled WGS sequence"/>
</dbReference>
<comment type="caution">
    <text evidence="1">The sequence shown here is derived from an EMBL/GenBank/DDBJ whole genome shotgun (WGS) entry which is preliminary data.</text>
</comment>
<evidence type="ECO:0000313" key="2">
    <source>
        <dbReference type="Proteomes" id="UP001139981"/>
    </source>
</evidence>
<organism evidence="1 2">
    <name type="scientific">Coemansia aciculifera</name>
    <dbReference type="NCBI Taxonomy" id="417176"/>
    <lineage>
        <taxon>Eukaryota</taxon>
        <taxon>Fungi</taxon>
        <taxon>Fungi incertae sedis</taxon>
        <taxon>Zoopagomycota</taxon>
        <taxon>Kickxellomycotina</taxon>
        <taxon>Kickxellomycetes</taxon>
        <taxon>Kickxellales</taxon>
        <taxon>Kickxellaceae</taxon>
        <taxon>Coemansia</taxon>
    </lineage>
</organism>
<sequence length="807" mass="88383">MDSEADQQFSLKWPGSGPQTVLLVKKSDSAAVDAAMVSITRWLHTTYPRINIVLEPKVFTQYSGQLPFIRTIATNDHLEYSRVVDFVVTLGGDGTFLHVSSLFEREVPPIVPFSMGTLGFLLPFNVAHFQPHLRNVIEGTSTVLPRMRLSYAKRLSDGSLDTPINVTNEACIHRGTYPHLTTVSCYLNGHLLTTSVGDGMIVGTPTGSTAYSLSAGGPIVHPLVSSIVVAPVCPRSLSFRPLMLPSSSKVTLLIHPKSRGRATAYIDGRDCGELNHAESVEITRSAYPLMCVNRDDLAAGWAQDINQLLKFNRTFSYPHDSLRKSVSLGALSLRSRQLSTDLTNKATEDDEPKFLRAVEMFFDRAAKHSSASEETLKHIKSTDSVLSVTFPVEKDGKTVMIRGYRSQHSRHRLPCKGGIRFSSAVDLQEVEALSALMTYKCAVVDVPFGGGKGGIMIDPKEWTEAELERITRRFTLELCQKNFIGPGVDVPAPDVGTGPREMGWIADTYRNFNPQDVNGAACVTGKALSLGGVRGRTEATGLGVYYGVREFLSFPEVQAKMKHSGKIDGTSVVIQGFGNVGYWAAKFFEANGAKIAGIIEHDVAAYNKDGINVEQLALWRKENGGSFRGFPDAQIIDNPMSVLEAECDVLIPAALERQIGMRNAHKIRAKMIGEAANGPVTPAADEVLRKNGAIIIPDLLLNAGGVCVSYFEWAKNLSHLRFGRMNKRWDERSKEQLLTLVEGNAGHPLTEVERRQLIHGAEEHELVYSGLEDTMIVACNETRQTANAKNIDYRTAALANSINKIAA</sequence>
<name>A0ACC1M4C0_9FUNG</name>
<proteinExistence type="predicted"/>
<keyword evidence="1" id="KW-0560">Oxidoreductase</keyword>
<reference evidence="1" key="1">
    <citation type="submission" date="2022-07" db="EMBL/GenBank/DDBJ databases">
        <title>Phylogenomic reconstructions and comparative analyses of Kickxellomycotina fungi.</title>
        <authorList>
            <person name="Reynolds N.K."/>
            <person name="Stajich J.E."/>
            <person name="Barry K."/>
            <person name="Grigoriev I.V."/>
            <person name="Crous P."/>
            <person name="Smith M.E."/>
        </authorList>
    </citation>
    <scope>NUCLEOTIDE SEQUENCE</scope>
    <source>
        <strain evidence="1">CBS 190363</strain>
    </source>
</reference>
<evidence type="ECO:0000313" key="1">
    <source>
        <dbReference type="EMBL" id="KAJ2893908.1"/>
    </source>
</evidence>
<keyword evidence="2" id="KW-1185">Reference proteome</keyword>
<dbReference type="EC" id="1.4.1.4" evidence="1"/>
<gene>
    <name evidence="1" type="primary">GDH3</name>
    <name evidence="1" type="ORF">IWW38_002738</name>
</gene>